<reference evidence="1 2" key="1">
    <citation type="submission" date="2018-05" db="EMBL/GenBank/DDBJ databases">
        <title>Legionella qingyii sp.nov., whole genome shotgun sequence.</title>
        <authorList>
            <person name="Wu H."/>
            <person name="Zhu Q."/>
            <person name="Hu C."/>
        </authorList>
    </citation>
    <scope>NUCLEOTIDE SEQUENCE [LARGE SCALE GENOMIC DNA]</scope>
    <source>
        <strain evidence="1 2">HEB18</strain>
    </source>
</reference>
<dbReference type="AlphaFoldDB" id="A0A317U517"/>
<dbReference type="Proteomes" id="UP000247152">
    <property type="component" value="Unassembled WGS sequence"/>
</dbReference>
<comment type="caution">
    <text evidence="1">The sequence shown here is derived from an EMBL/GenBank/DDBJ whole genome shotgun (WGS) entry which is preliminary data.</text>
</comment>
<protein>
    <submittedName>
        <fullName evidence="1">Uncharacterized protein</fullName>
    </submittedName>
</protein>
<proteinExistence type="predicted"/>
<evidence type="ECO:0000313" key="2">
    <source>
        <dbReference type="Proteomes" id="UP000247152"/>
    </source>
</evidence>
<sequence>MYTSHFALRRLEDKLLTGYVKDQPNTDAIKTNDINESSEPRRTRALDASRYQMNVAKVTTNNGQEHEILIGGGTGNTNDSRFHASYHIINFYVTVTLFTSFTFKNNNYFAHETGNQWDLIGFNSVFFSNFDYFMSEIADVILSFHL</sequence>
<evidence type="ECO:0000313" key="1">
    <source>
        <dbReference type="EMBL" id="PWY57084.1"/>
    </source>
</evidence>
<name>A0A317U517_9GAMM</name>
<gene>
    <name evidence="1" type="ORF">DGG96_03605</name>
</gene>
<dbReference type="EMBL" id="QHJG01000004">
    <property type="protein sequence ID" value="PWY57084.1"/>
    <property type="molecule type" value="Genomic_DNA"/>
</dbReference>
<accession>A0A317U517</accession>
<organism evidence="1 2">
    <name type="scientific">Legionella qingyii</name>
    <dbReference type="NCBI Taxonomy" id="2184757"/>
    <lineage>
        <taxon>Bacteria</taxon>
        <taxon>Pseudomonadati</taxon>
        <taxon>Pseudomonadota</taxon>
        <taxon>Gammaproteobacteria</taxon>
        <taxon>Legionellales</taxon>
        <taxon>Legionellaceae</taxon>
        <taxon>Legionella</taxon>
    </lineage>
</organism>